<dbReference type="SUPFAM" id="SSF51322">
    <property type="entry name" value="Cyanovirin-N"/>
    <property type="match status" value="1"/>
</dbReference>
<keyword evidence="4" id="KW-1185">Reference proteome</keyword>
<feature type="domain" description="Cyanovirin-N" evidence="2">
    <location>
        <begin position="25"/>
        <end position="129"/>
    </location>
</feature>
<evidence type="ECO:0000259" key="2">
    <source>
        <dbReference type="SMART" id="SM01111"/>
    </source>
</evidence>
<sequence>MQLLTISRWVAAVPALATAVTAYGNFSHTCQDIELVKTDVRATCLDETAAILYTNELDLNLCVGLDQTTAQLKWELLGKFSLYCVNCALAWIPAPLLTCSCAPLAGGNANNATLNLDDGVGNSNGTLTCRTGQGFPVSKPKRST</sequence>
<dbReference type="Gene3D" id="2.30.60.10">
    <property type="entry name" value="Cyanovirin-N"/>
    <property type="match status" value="1"/>
</dbReference>
<keyword evidence="1" id="KW-0732">Signal</keyword>
<name>A0AAE1CDW5_9PEZI</name>
<dbReference type="EMBL" id="JAULSO010000002">
    <property type="protein sequence ID" value="KAK3690079.1"/>
    <property type="molecule type" value="Genomic_DNA"/>
</dbReference>
<dbReference type="Proteomes" id="UP001270362">
    <property type="component" value="Unassembled WGS sequence"/>
</dbReference>
<dbReference type="InterPro" id="IPR036673">
    <property type="entry name" value="Cyanovirin-N_sf"/>
</dbReference>
<dbReference type="SMART" id="SM01111">
    <property type="entry name" value="CVNH"/>
    <property type="match status" value="1"/>
</dbReference>
<feature type="chain" id="PRO_5042078184" description="Cyanovirin-N domain-containing protein" evidence="1">
    <location>
        <begin position="23"/>
        <end position="144"/>
    </location>
</feature>
<evidence type="ECO:0000313" key="3">
    <source>
        <dbReference type="EMBL" id="KAK3690079.1"/>
    </source>
</evidence>
<reference evidence="3" key="2">
    <citation type="submission" date="2023-06" db="EMBL/GenBank/DDBJ databases">
        <authorList>
            <consortium name="Lawrence Berkeley National Laboratory"/>
            <person name="Haridas S."/>
            <person name="Hensen N."/>
            <person name="Bonometti L."/>
            <person name="Westerberg I."/>
            <person name="Brannstrom I.O."/>
            <person name="Guillou S."/>
            <person name="Cros-Aarteil S."/>
            <person name="Calhoun S."/>
            <person name="Kuo A."/>
            <person name="Mondo S."/>
            <person name="Pangilinan J."/>
            <person name="Riley R."/>
            <person name="Labutti K."/>
            <person name="Andreopoulos B."/>
            <person name="Lipzen A."/>
            <person name="Chen C."/>
            <person name="Yanf M."/>
            <person name="Daum C."/>
            <person name="Ng V."/>
            <person name="Clum A."/>
            <person name="Steindorff A."/>
            <person name="Ohm R."/>
            <person name="Martin F."/>
            <person name="Silar P."/>
            <person name="Natvig D."/>
            <person name="Lalanne C."/>
            <person name="Gautier V."/>
            <person name="Ament-Velasquez S.L."/>
            <person name="Kruys A."/>
            <person name="Hutchinson M.I."/>
            <person name="Powell A.J."/>
            <person name="Barry K."/>
            <person name="Miller A.N."/>
            <person name="Grigoriev I.V."/>
            <person name="Debuchy R."/>
            <person name="Gladieux P."/>
            <person name="Thoren M.H."/>
            <person name="Johannesson H."/>
        </authorList>
    </citation>
    <scope>NUCLEOTIDE SEQUENCE</scope>
    <source>
        <strain evidence="3">CBS 314.62</strain>
    </source>
</reference>
<proteinExistence type="predicted"/>
<dbReference type="AlphaFoldDB" id="A0AAE1CDW5"/>
<organism evidence="3 4">
    <name type="scientific">Podospora appendiculata</name>
    <dbReference type="NCBI Taxonomy" id="314037"/>
    <lineage>
        <taxon>Eukaryota</taxon>
        <taxon>Fungi</taxon>
        <taxon>Dikarya</taxon>
        <taxon>Ascomycota</taxon>
        <taxon>Pezizomycotina</taxon>
        <taxon>Sordariomycetes</taxon>
        <taxon>Sordariomycetidae</taxon>
        <taxon>Sordariales</taxon>
        <taxon>Podosporaceae</taxon>
        <taxon>Podospora</taxon>
    </lineage>
</organism>
<protein>
    <recommendedName>
        <fullName evidence="2">Cyanovirin-N domain-containing protein</fullName>
    </recommendedName>
</protein>
<gene>
    <name evidence="3" type="ORF">B0T22DRAFT_187203</name>
</gene>
<feature type="signal peptide" evidence="1">
    <location>
        <begin position="1"/>
        <end position="22"/>
    </location>
</feature>
<accession>A0AAE1CDW5</accession>
<dbReference type="InterPro" id="IPR011058">
    <property type="entry name" value="Cyanovirin-N"/>
</dbReference>
<evidence type="ECO:0000313" key="4">
    <source>
        <dbReference type="Proteomes" id="UP001270362"/>
    </source>
</evidence>
<comment type="caution">
    <text evidence="3">The sequence shown here is derived from an EMBL/GenBank/DDBJ whole genome shotgun (WGS) entry which is preliminary data.</text>
</comment>
<dbReference type="Pfam" id="PF08881">
    <property type="entry name" value="CVNH"/>
    <property type="match status" value="1"/>
</dbReference>
<reference evidence="3" key="1">
    <citation type="journal article" date="2023" name="Mol. Phylogenet. Evol.">
        <title>Genome-scale phylogeny and comparative genomics of the fungal order Sordariales.</title>
        <authorList>
            <person name="Hensen N."/>
            <person name="Bonometti L."/>
            <person name="Westerberg I."/>
            <person name="Brannstrom I.O."/>
            <person name="Guillou S."/>
            <person name="Cros-Aarteil S."/>
            <person name="Calhoun S."/>
            <person name="Haridas S."/>
            <person name="Kuo A."/>
            <person name="Mondo S."/>
            <person name="Pangilinan J."/>
            <person name="Riley R."/>
            <person name="LaButti K."/>
            <person name="Andreopoulos B."/>
            <person name="Lipzen A."/>
            <person name="Chen C."/>
            <person name="Yan M."/>
            <person name="Daum C."/>
            <person name="Ng V."/>
            <person name="Clum A."/>
            <person name="Steindorff A."/>
            <person name="Ohm R.A."/>
            <person name="Martin F."/>
            <person name="Silar P."/>
            <person name="Natvig D.O."/>
            <person name="Lalanne C."/>
            <person name="Gautier V."/>
            <person name="Ament-Velasquez S.L."/>
            <person name="Kruys A."/>
            <person name="Hutchinson M.I."/>
            <person name="Powell A.J."/>
            <person name="Barry K."/>
            <person name="Miller A.N."/>
            <person name="Grigoriev I.V."/>
            <person name="Debuchy R."/>
            <person name="Gladieux P."/>
            <person name="Hiltunen Thoren M."/>
            <person name="Johannesson H."/>
        </authorList>
    </citation>
    <scope>NUCLEOTIDE SEQUENCE</scope>
    <source>
        <strain evidence="3">CBS 314.62</strain>
    </source>
</reference>
<evidence type="ECO:0000256" key="1">
    <source>
        <dbReference type="SAM" id="SignalP"/>
    </source>
</evidence>